<sequence length="228" mass="24728">MPKAGFGAFGKMPSVGDFFRLGVAPEFVQPWDTWIQHSMLAASESLGPAWDSHYMSAPIWRFCLAPGLAGPQKMLGVLMPSVDRVGRRFPLTLVAAISNEGSAILSHFRAAEIYGQLEDLALAALEDDMTRDKLAKELEALIVPVQEPTAPVRAQGNTLVLTRGEVSDGLLPDLASGLVSDRFRMPTIWSTEIGGVPRMMVCEGLPEGANMRGLFNLHAAVWTEARPI</sequence>
<keyword evidence="2" id="KW-1185">Reference proteome</keyword>
<proteinExistence type="predicted"/>
<dbReference type="Pfam" id="PF09867">
    <property type="entry name" value="TagF_N"/>
    <property type="match status" value="1"/>
</dbReference>
<protein>
    <submittedName>
        <fullName evidence="1">Type VI secretion system protein ImpM</fullName>
    </submittedName>
</protein>
<dbReference type="NCBIfam" id="TIGR03373">
    <property type="entry name" value="VI_minor_4"/>
    <property type="match status" value="1"/>
</dbReference>
<evidence type="ECO:0000313" key="2">
    <source>
        <dbReference type="Proteomes" id="UP000271700"/>
    </source>
</evidence>
<evidence type="ECO:0000313" key="1">
    <source>
        <dbReference type="EMBL" id="RLJ98500.1"/>
    </source>
</evidence>
<reference evidence="1 2" key="1">
    <citation type="submission" date="2018-10" db="EMBL/GenBank/DDBJ databases">
        <title>Genomic Encyclopedia of Archaeal and Bacterial Type Strains, Phase II (KMG-II): from individual species to whole genera.</title>
        <authorList>
            <person name="Goeker M."/>
        </authorList>
    </citation>
    <scope>NUCLEOTIDE SEQUENCE [LARGE SCALE GENOMIC DNA]</scope>
    <source>
        <strain evidence="1 2">DSM 29317</strain>
    </source>
</reference>
<dbReference type="InterPro" id="IPR017748">
    <property type="entry name" value="TagF"/>
</dbReference>
<dbReference type="STRING" id="981384.GCA_000192475_00314"/>
<dbReference type="PIRSF" id="PIRSF029287">
    <property type="entry name" value="UCP029287"/>
    <property type="match status" value="1"/>
</dbReference>
<dbReference type="Gene3D" id="3.40.1730.10">
    <property type="entry name" value="pa0076 domain"/>
    <property type="match status" value="1"/>
</dbReference>
<gene>
    <name evidence="1" type="ORF">CLV75_4200</name>
</gene>
<dbReference type="InterPro" id="IPR038225">
    <property type="entry name" value="TagF_sf"/>
</dbReference>
<comment type="caution">
    <text evidence="1">The sequence shown here is derived from an EMBL/GenBank/DDBJ whole genome shotgun (WGS) entry which is preliminary data.</text>
</comment>
<dbReference type="RefSeq" id="WP_010443412.1">
    <property type="nucleotide sequence ID" value="NZ_AEYW01000024.1"/>
</dbReference>
<accession>A0A497YR94</accession>
<name>A0A497YR94_9RHOB</name>
<dbReference type="AlphaFoldDB" id="A0A497YR94"/>
<organism evidence="1 2">
    <name type="scientific">Ruegeria conchae</name>
    <dbReference type="NCBI Taxonomy" id="981384"/>
    <lineage>
        <taxon>Bacteria</taxon>
        <taxon>Pseudomonadati</taxon>
        <taxon>Pseudomonadota</taxon>
        <taxon>Alphaproteobacteria</taxon>
        <taxon>Rhodobacterales</taxon>
        <taxon>Roseobacteraceae</taxon>
        <taxon>Ruegeria</taxon>
    </lineage>
</organism>
<dbReference type="EMBL" id="RCCT01000009">
    <property type="protein sequence ID" value="RLJ98500.1"/>
    <property type="molecule type" value="Genomic_DNA"/>
</dbReference>
<dbReference type="OrthoDB" id="9801841at2"/>
<dbReference type="Proteomes" id="UP000271700">
    <property type="component" value="Unassembled WGS sequence"/>
</dbReference>